<feature type="domain" description="Flagellar hook protein FlgE/F/G-like D1" evidence="6">
    <location>
        <begin position="92"/>
        <end position="133"/>
    </location>
</feature>
<name>A0A4R6QEV6_9BURK</name>
<proteinExistence type="inferred from homology"/>
<evidence type="ECO:0000256" key="1">
    <source>
        <dbReference type="ARBA" id="ARBA00004117"/>
    </source>
</evidence>
<dbReference type="InParanoid" id="A0A4R6QEV6"/>
<dbReference type="PANTHER" id="PTHR30435:SF19">
    <property type="entry name" value="FLAGELLAR BASAL-BODY ROD PROTEIN FLGG"/>
    <property type="match status" value="1"/>
</dbReference>
<keyword evidence="7" id="KW-0969">Cilium</keyword>
<keyword evidence="8" id="KW-1185">Reference proteome</keyword>
<evidence type="ECO:0000259" key="5">
    <source>
        <dbReference type="Pfam" id="PF06429"/>
    </source>
</evidence>
<reference evidence="7 8" key="1">
    <citation type="submission" date="2019-03" db="EMBL/GenBank/DDBJ databases">
        <title>Genomic Encyclopedia of Type Strains, Phase IV (KMG-IV): sequencing the most valuable type-strain genomes for metagenomic binning, comparative biology and taxonomic classification.</title>
        <authorList>
            <person name="Goeker M."/>
        </authorList>
    </citation>
    <scope>NUCLEOTIDE SEQUENCE [LARGE SCALE GENOMIC DNA]</scope>
    <source>
        <strain evidence="7 8">DSM 16998</strain>
    </source>
</reference>
<dbReference type="AlphaFoldDB" id="A0A4R6QEV6"/>
<dbReference type="RefSeq" id="WP_133703719.1">
    <property type="nucleotide sequence ID" value="NZ_SNXS01000013.1"/>
</dbReference>
<evidence type="ECO:0000256" key="3">
    <source>
        <dbReference type="ARBA" id="ARBA00023143"/>
    </source>
</evidence>
<comment type="subcellular location">
    <subcellularLocation>
        <location evidence="1 4">Bacterial flagellum basal body</location>
    </subcellularLocation>
</comment>
<dbReference type="Pfam" id="PF06429">
    <property type="entry name" value="Flg_bbr_C"/>
    <property type="match status" value="1"/>
</dbReference>
<keyword evidence="7" id="KW-0966">Cell projection</keyword>
<evidence type="ECO:0000256" key="4">
    <source>
        <dbReference type="RuleBase" id="RU362116"/>
    </source>
</evidence>
<dbReference type="SUPFAM" id="SSF117143">
    <property type="entry name" value="Flagellar hook protein flgE"/>
    <property type="match status" value="1"/>
</dbReference>
<feature type="domain" description="Flagellar basal-body/hook protein C-terminal" evidence="5">
    <location>
        <begin position="199"/>
        <end position="243"/>
    </location>
</feature>
<keyword evidence="7" id="KW-0282">Flagellum</keyword>
<keyword evidence="3 4" id="KW-0975">Bacterial flagellum</keyword>
<dbReference type="OrthoDB" id="9804559at2"/>
<evidence type="ECO:0000313" key="7">
    <source>
        <dbReference type="EMBL" id="TDP61407.1"/>
    </source>
</evidence>
<dbReference type="EMBL" id="SNXS01000013">
    <property type="protein sequence ID" value="TDP61407.1"/>
    <property type="molecule type" value="Genomic_DNA"/>
</dbReference>
<evidence type="ECO:0000313" key="8">
    <source>
        <dbReference type="Proteomes" id="UP000295361"/>
    </source>
</evidence>
<comment type="similarity">
    <text evidence="2 4">Belongs to the flagella basal body rod proteins family.</text>
</comment>
<dbReference type="PANTHER" id="PTHR30435">
    <property type="entry name" value="FLAGELLAR PROTEIN"/>
    <property type="match status" value="1"/>
</dbReference>
<dbReference type="Proteomes" id="UP000295361">
    <property type="component" value="Unassembled WGS sequence"/>
</dbReference>
<dbReference type="NCBIfam" id="TIGR03506">
    <property type="entry name" value="FlgEFG_subfam"/>
    <property type="match status" value="1"/>
</dbReference>
<dbReference type="GO" id="GO:0071973">
    <property type="term" value="P:bacterial-type flagellum-dependent cell motility"/>
    <property type="evidence" value="ECO:0007669"/>
    <property type="project" value="UniProtKB-UniRule"/>
</dbReference>
<comment type="caution">
    <text evidence="7">The sequence shown here is derived from an EMBL/GenBank/DDBJ whole genome shotgun (WGS) entry which is preliminary data.</text>
</comment>
<evidence type="ECO:0000256" key="2">
    <source>
        <dbReference type="ARBA" id="ARBA00009677"/>
    </source>
</evidence>
<sequence length="248" mass="27045">MQDLMNSTLIAMQRNVASLERIANNLANQLTPGYKREILAGRRFSSIEPRFPAMLTASAAHVTDDARSHGAEVLLDLRPASLKQTAQPLDLAISGAGFFEIATPQGPAYTRRGQFQLDAQGRLVTASGWPIIGHTGELHLNPGPVVITPDGTLKQEEQARGQLRLLVAEEPTRLTSIGEGLYVAEGAMRLMAVGEVAIKQGFLEGSNVETAHEMLQLQRTVRHFETLHRVAQGYDEMMGTALRKLGEL</sequence>
<dbReference type="InterPro" id="IPR053967">
    <property type="entry name" value="LlgE_F_G-like_D1"/>
</dbReference>
<accession>A0A4R6QEV6</accession>
<dbReference type="InterPro" id="IPR020013">
    <property type="entry name" value="Flagellar_FlgE/F/G"/>
</dbReference>
<evidence type="ECO:0000259" key="6">
    <source>
        <dbReference type="Pfam" id="PF22692"/>
    </source>
</evidence>
<dbReference type="Pfam" id="PF22692">
    <property type="entry name" value="LlgE_F_G_D1"/>
    <property type="match status" value="1"/>
</dbReference>
<organism evidence="7 8">
    <name type="scientific">Roseateles toxinivorans</name>
    <dbReference type="NCBI Taxonomy" id="270368"/>
    <lineage>
        <taxon>Bacteria</taxon>
        <taxon>Pseudomonadati</taxon>
        <taxon>Pseudomonadota</taxon>
        <taxon>Betaproteobacteria</taxon>
        <taxon>Burkholderiales</taxon>
        <taxon>Sphaerotilaceae</taxon>
        <taxon>Roseateles</taxon>
    </lineage>
</organism>
<dbReference type="GO" id="GO:0009425">
    <property type="term" value="C:bacterial-type flagellum basal body"/>
    <property type="evidence" value="ECO:0007669"/>
    <property type="project" value="UniProtKB-SubCell"/>
</dbReference>
<dbReference type="InterPro" id="IPR010930">
    <property type="entry name" value="Flg_bb/hook_C_dom"/>
</dbReference>
<gene>
    <name evidence="7" type="ORF">DES47_11390</name>
</gene>
<dbReference type="InterPro" id="IPR037925">
    <property type="entry name" value="FlgE/F/G-like"/>
</dbReference>
<protein>
    <submittedName>
        <fullName evidence="7">Flagellar basal-body rod protein FlgG</fullName>
    </submittedName>
</protein>